<dbReference type="Gene3D" id="2.30.39.10">
    <property type="entry name" value="Alpha-1-antitrypsin, domain 1"/>
    <property type="match status" value="1"/>
</dbReference>
<dbReference type="SMART" id="SM00093">
    <property type="entry name" value="SERPIN"/>
    <property type="match status" value="1"/>
</dbReference>
<keyword evidence="4" id="KW-0732">Signal</keyword>
<dbReference type="SUPFAM" id="SSF56574">
    <property type="entry name" value="Serpins"/>
    <property type="match status" value="1"/>
</dbReference>
<gene>
    <name evidence="6" type="primary">SERPINB3</name>
    <name evidence="6" type="ORF">SK128_011221</name>
</gene>
<feature type="chain" id="PRO_5042981991" evidence="4">
    <location>
        <begin position="24"/>
        <end position="410"/>
    </location>
</feature>
<dbReference type="InterPro" id="IPR023796">
    <property type="entry name" value="Serpin_dom"/>
</dbReference>
<organism evidence="6 7">
    <name type="scientific">Halocaridina rubra</name>
    <name type="common">Hawaiian red shrimp</name>
    <dbReference type="NCBI Taxonomy" id="373956"/>
    <lineage>
        <taxon>Eukaryota</taxon>
        <taxon>Metazoa</taxon>
        <taxon>Ecdysozoa</taxon>
        <taxon>Arthropoda</taxon>
        <taxon>Crustacea</taxon>
        <taxon>Multicrustacea</taxon>
        <taxon>Malacostraca</taxon>
        <taxon>Eumalacostraca</taxon>
        <taxon>Eucarida</taxon>
        <taxon>Decapoda</taxon>
        <taxon>Pleocyemata</taxon>
        <taxon>Caridea</taxon>
        <taxon>Atyoidea</taxon>
        <taxon>Atyidae</taxon>
        <taxon>Halocaridina</taxon>
    </lineage>
</organism>
<dbReference type="PANTHER" id="PTHR11461:SF278">
    <property type="entry name" value="SERINE PROTEASE INHIBITOR 88EA"/>
    <property type="match status" value="1"/>
</dbReference>
<dbReference type="PANTHER" id="PTHR11461">
    <property type="entry name" value="SERINE PROTEASE INHIBITOR, SERPIN"/>
    <property type="match status" value="1"/>
</dbReference>
<evidence type="ECO:0000256" key="4">
    <source>
        <dbReference type="SAM" id="SignalP"/>
    </source>
</evidence>
<evidence type="ECO:0000259" key="5">
    <source>
        <dbReference type="SMART" id="SM00093"/>
    </source>
</evidence>
<dbReference type="InterPro" id="IPR000215">
    <property type="entry name" value="Serpin_fam"/>
</dbReference>
<feature type="signal peptide" evidence="4">
    <location>
        <begin position="1"/>
        <end position="23"/>
    </location>
</feature>
<accession>A0AAN8WK07</accession>
<dbReference type="InterPro" id="IPR042185">
    <property type="entry name" value="Serpin_sf_2"/>
</dbReference>
<dbReference type="AlphaFoldDB" id="A0AAN8WK07"/>
<name>A0AAN8WK07_HALRR</name>
<dbReference type="PROSITE" id="PS00284">
    <property type="entry name" value="SERPIN"/>
    <property type="match status" value="1"/>
</dbReference>
<keyword evidence="2" id="KW-0722">Serine protease inhibitor</keyword>
<dbReference type="EMBL" id="JAXCGZ010017925">
    <property type="protein sequence ID" value="KAK7067620.1"/>
    <property type="molecule type" value="Genomic_DNA"/>
</dbReference>
<proteinExistence type="inferred from homology"/>
<protein>
    <submittedName>
        <fullName evidence="6">Serpin</fullName>
    </submittedName>
</protein>
<dbReference type="GO" id="GO:0005615">
    <property type="term" value="C:extracellular space"/>
    <property type="evidence" value="ECO:0007669"/>
    <property type="project" value="InterPro"/>
</dbReference>
<evidence type="ECO:0000256" key="3">
    <source>
        <dbReference type="RuleBase" id="RU000411"/>
    </source>
</evidence>
<keyword evidence="7" id="KW-1185">Reference proteome</keyword>
<dbReference type="Gene3D" id="3.30.497.10">
    <property type="entry name" value="Antithrombin, subunit I, domain 2"/>
    <property type="match status" value="1"/>
</dbReference>
<evidence type="ECO:0000313" key="7">
    <source>
        <dbReference type="Proteomes" id="UP001381693"/>
    </source>
</evidence>
<comment type="caution">
    <text evidence="6">The sequence shown here is derived from an EMBL/GenBank/DDBJ whole genome shotgun (WGS) entry which is preliminary data.</text>
</comment>
<evidence type="ECO:0000313" key="6">
    <source>
        <dbReference type="EMBL" id="KAK7067620.1"/>
    </source>
</evidence>
<dbReference type="InterPro" id="IPR042178">
    <property type="entry name" value="Serpin_sf_1"/>
</dbReference>
<evidence type="ECO:0000256" key="2">
    <source>
        <dbReference type="ARBA" id="ARBA00022900"/>
    </source>
</evidence>
<dbReference type="GO" id="GO:0004867">
    <property type="term" value="F:serine-type endopeptidase inhibitor activity"/>
    <property type="evidence" value="ECO:0007669"/>
    <property type="project" value="UniProtKB-KW"/>
</dbReference>
<dbReference type="InterPro" id="IPR023795">
    <property type="entry name" value="Serpin_CS"/>
</dbReference>
<keyword evidence="1" id="KW-0646">Protease inhibitor</keyword>
<dbReference type="Pfam" id="PF00079">
    <property type="entry name" value="Serpin"/>
    <property type="match status" value="1"/>
</dbReference>
<evidence type="ECO:0000256" key="1">
    <source>
        <dbReference type="ARBA" id="ARBA00022690"/>
    </source>
</evidence>
<dbReference type="InterPro" id="IPR036186">
    <property type="entry name" value="Serpin_sf"/>
</dbReference>
<reference evidence="6 7" key="1">
    <citation type="submission" date="2023-11" db="EMBL/GenBank/DDBJ databases">
        <title>Halocaridina rubra genome assembly.</title>
        <authorList>
            <person name="Smith C."/>
        </authorList>
    </citation>
    <scope>NUCLEOTIDE SEQUENCE [LARGE SCALE GENOMIC DNA]</scope>
    <source>
        <strain evidence="6">EP-1</strain>
        <tissue evidence="6">Whole</tissue>
    </source>
</reference>
<comment type="similarity">
    <text evidence="3">Belongs to the serpin family.</text>
</comment>
<dbReference type="Proteomes" id="UP001381693">
    <property type="component" value="Unassembled WGS sequence"/>
</dbReference>
<sequence>MAVMKFKVWTSALMVLCATLSHANRCFPDERPEFPSPTFATGVENFGLNIFKQMVLEKQGSSIFISPYSLWSVLSLAYFGSEGRTRAQLENALGLSSKSGTFTNWNALKFMLQDSPRSPSGAKFRSTNRAYFSDKLNLMRCLSSILFDLRRVDFTDGNTAKNIINHDVNITTEGKISNFIDFLPPNTQFALINAVYFKGLWSSPFNPSGTRQQEFLIPPGRSAGTVDMMVQQSMFNHGSSSALGATILELPYSNSSISMYLILPDTWDTDVVAQRLTRENFQEAVSQMTKKLVDVGLPKFKLTTKVEDELKSTLINLGIKDLFVPGVANLTAFTTSAAINADTAIHQATVEISEEGTVAAAASGVINTRFGGPVTSFFCNRPFLFLINDKATGITLFAGKLMHPRDTERL</sequence>
<feature type="domain" description="Serpin" evidence="5">
    <location>
        <begin position="48"/>
        <end position="404"/>
    </location>
</feature>